<accession>A0A1F5Z437</accession>
<evidence type="ECO:0000313" key="3">
    <source>
        <dbReference type="Proteomes" id="UP000177354"/>
    </source>
</evidence>
<dbReference type="EMBL" id="MFJF01000010">
    <property type="protein sequence ID" value="OGG07196.1"/>
    <property type="molecule type" value="Genomic_DNA"/>
</dbReference>
<dbReference type="Proteomes" id="UP000177354">
    <property type="component" value="Unassembled WGS sequence"/>
</dbReference>
<evidence type="ECO:0000313" key="2">
    <source>
        <dbReference type="EMBL" id="OGG07196.1"/>
    </source>
</evidence>
<comment type="caution">
    <text evidence="2">The sequence shown here is derived from an EMBL/GenBank/DDBJ whole genome shotgun (WGS) entry which is preliminary data.</text>
</comment>
<gene>
    <name evidence="2" type="ORF">A2777_04950</name>
</gene>
<sequence length="214" mass="24280">MKFRSKAKIILFVTGFALFTLIGFFVYKSGGQSFNRTLSEEENRKLQPPRELPTTSPFKPEDFLTYTDTTYGITFAYPPDWQLNPDTQNFSAGDIISVQIWGKTQTEGTEFFDGAYFTIGIPLSTGLSLDDWLKSEFLSSSDESINQKPRITKGVALGVFDAVQVYLCNLGCFTYRFTKVEDRIYPVIYFSEGKDSKIYNSQIDQILSSFNISP</sequence>
<evidence type="ECO:0008006" key="4">
    <source>
        <dbReference type="Google" id="ProtNLM"/>
    </source>
</evidence>
<name>A0A1F5Z437_9BACT</name>
<keyword evidence="1" id="KW-0472">Membrane</keyword>
<reference evidence="2 3" key="1">
    <citation type="journal article" date="2016" name="Nat. Commun.">
        <title>Thousands of microbial genomes shed light on interconnected biogeochemical processes in an aquifer system.</title>
        <authorList>
            <person name="Anantharaman K."/>
            <person name="Brown C.T."/>
            <person name="Hug L.A."/>
            <person name="Sharon I."/>
            <person name="Castelle C.J."/>
            <person name="Probst A.J."/>
            <person name="Thomas B.C."/>
            <person name="Singh A."/>
            <person name="Wilkins M.J."/>
            <person name="Karaoz U."/>
            <person name="Brodie E.L."/>
            <person name="Williams K.H."/>
            <person name="Hubbard S.S."/>
            <person name="Banfield J.F."/>
        </authorList>
    </citation>
    <scope>NUCLEOTIDE SEQUENCE [LARGE SCALE GENOMIC DNA]</scope>
</reference>
<keyword evidence="1" id="KW-1133">Transmembrane helix</keyword>
<keyword evidence="1" id="KW-0812">Transmembrane</keyword>
<evidence type="ECO:0000256" key="1">
    <source>
        <dbReference type="SAM" id="Phobius"/>
    </source>
</evidence>
<feature type="transmembrane region" description="Helical" evidence="1">
    <location>
        <begin position="9"/>
        <end position="27"/>
    </location>
</feature>
<protein>
    <recommendedName>
        <fullName evidence="4">PsbP C-terminal domain-containing protein</fullName>
    </recommendedName>
</protein>
<organism evidence="2 3">
    <name type="scientific">Candidatus Gottesmanbacteria bacterium RIFCSPHIGHO2_01_FULL_40_15</name>
    <dbReference type="NCBI Taxonomy" id="1798376"/>
    <lineage>
        <taxon>Bacteria</taxon>
        <taxon>Candidatus Gottesmaniibacteriota</taxon>
    </lineage>
</organism>
<dbReference type="AlphaFoldDB" id="A0A1F5Z437"/>
<proteinExistence type="predicted"/>